<sequence length="87" mass="9910">MLELERRFHGVRFIEKKMEGYLDRTAKQLRDKRALLSGGYLQRNSPQEEPSHDPAESIGDEEVAVQEEFVPQPAFPEADGDETQPAP</sequence>
<protein>
    <submittedName>
        <fullName evidence="2">Uncharacterized protein</fullName>
    </submittedName>
</protein>
<name>A0ABD2NIT2_9CUCU</name>
<feature type="compositionally biased region" description="Acidic residues" evidence="1">
    <location>
        <begin position="78"/>
        <end position="87"/>
    </location>
</feature>
<evidence type="ECO:0000313" key="2">
    <source>
        <dbReference type="EMBL" id="KAL3278514.1"/>
    </source>
</evidence>
<dbReference type="EMBL" id="JABFTP020000108">
    <property type="protein sequence ID" value="KAL3278514.1"/>
    <property type="molecule type" value="Genomic_DNA"/>
</dbReference>
<feature type="region of interest" description="Disordered" evidence="1">
    <location>
        <begin position="37"/>
        <end position="87"/>
    </location>
</feature>
<evidence type="ECO:0000313" key="3">
    <source>
        <dbReference type="Proteomes" id="UP001516400"/>
    </source>
</evidence>
<dbReference type="AlphaFoldDB" id="A0ABD2NIT2"/>
<keyword evidence="3" id="KW-1185">Reference proteome</keyword>
<organism evidence="2 3">
    <name type="scientific">Cryptolaemus montrouzieri</name>
    <dbReference type="NCBI Taxonomy" id="559131"/>
    <lineage>
        <taxon>Eukaryota</taxon>
        <taxon>Metazoa</taxon>
        <taxon>Ecdysozoa</taxon>
        <taxon>Arthropoda</taxon>
        <taxon>Hexapoda</taxon>
        <taxon>Insecta</taxon>
        <taxon>Pterygota</taxon>
        <taxon>Neoptera</taxon>
        <taxon>Endopterygota</taxon>
        <taxon>Coleoptera</taxon>
        <taxon>Polyphaga</taxon>
        <taxon>Cucujiformia</taxon>
        <taxon>Coccinelloidea</taxon>
        <taxon>Coccinellidae</taxon>
        <taxon>Scymninae</taxon>
        <taxon>Scymnini</taxon>
        <taxon>Cryptolaemus</taxon>
    </lineage>
</organism>
<gene>
    <name evidence="2" type="ORF">HHI36_024047</name>
</gene>
<proteinExistence type="predicted"/>
<evidence type="ECO:0000256" key="1">
    <source>
        <dbReference type="SAM" id="MobiDB-lite"/>
    </source>
</evidence>
<reference evidence="2 3" key="1">
    <citation type="journal article" date="2021" name="BMC Biol.">
        <title>Horizontally acquired antibacterial genes associated with adaptive radiation of ladybird beetles.</title>
        <authorList>
            <person name="Li H.S."/>
            <person name="Tang X.F."/>
            <person name="Huang Y.H."/>
            <person name="Xu Z.Y."/>
            <person name="Chen M.L."/>
            <person name="Du X.Y."/>
            <person name="Qiu B.Y."/>
            <person name="Chen P.T."/>
            <person name="Zhang W."/>
            <person name="Slipinski A."/>
            <person name="Escalona H.E."/>
            <person name="Waterhouse R.M."/>
            <person name="Zwick A."/>
            <person name="Pang H."/>
        </authorList>
    </citation>
    <scope>NUCLEOTIDE SEQUENCE [LARGE SCALE GENOMIC DNA]</scope>
    <source>
        <strain evidence="2">SYSU2018</strain>
    </source>
</reference>
<dbReference type="Proteomes" id="UP001516400">
    <property type="component" value="Unassembled WGS sequence"/>
</dbReference>
<comment type="caution">
    <text evidence="2">The sequence shown here is derived from an EMBL/GenBank/DDBJ whole genome shotgun (WGS) entry which is preliminary data.</text>
</comment>
<accession>A0ABD2NIT2</accession>